<comment type="caution">
    <text evidence="2">The sequence shown here is derived from an EMBL/GenBank/DDBJ whole genome shotgun (WGS) entry which is preliminary data.</text>
</comment>
<dbReference type="AlphaFoldDB" id="A0A9X3WRF2"/>
<sequence length="151" mass="17571">MRRQQGLLIIGVAIAFIIFIVVFIMIQLSPSHQAKEIVEAFYVYEEEGKFADSWDLFHSQMKSRFDKAHYIQDRAHVFMNHFGVTTFSFELSGVNEMNNWKMSSDAKPIGTVYEVVVTQSYKGDYGNFSIVQSIYATKEEGDWKVLWDYNK</sequence>
<evidence type="ECO:0000256" key="1">
    <source>
        <dbReference type="SAM" id="Phobius"/>
    </source>
</evidence>
<reference evidence="2" key="1">
    <citation type="submission" date="2022-06" db="EMBL/GenBank/DDBJ databases">
        <title>Aquibacillus sp. a new bacterium isolated from soil saline samples.</title>
        <authorList>
            <person name="Galisteo C."/>
            <person name="De La Haba R."/>
            <person name="Sanchez-Porro C."/>
            <person name="Ventosa A."/>
        </authorList>
    </citation>
    <scope>NUCLEOTIDE SEQUENCE</scope>
    <source>
        <strain evidence="2">JCM 12387</strain>
    </source>
</reference>
<dbReference type="Proteomes" id="UP001145072">
    <property type="component" value="Unassembled WGS sequence"/>
</dbReference>
<keyword evidence="3" id="KW-1185">Reference proteome</keyword>
<name>A0A9X3WRF2_9BACI</name>
<protein>
    <submittedName>
        <fullName evidence="2">Uncharacterized protein</fullName>
    </submittedName>
</protein>
<dbReference type="EMBL" id="JAMQJZ010000019">
    <property type="protein sequence ID" value="MDC3422341.1"/>
    <property type="molecule type" value="Genomic_DNA"/>
</dbReference>
<keyword evidence="1" id="KW-0472">Membrane</keyword>
<keyword evidence="1" id="KW-0812">Transmembrane</keyword>
<dbReference type="SUPFAM" id="SSF54427">
    <property type="entry name" value="NTF2-like"/>
    <property type="match status" value="1"/>
</dbReference>
<dbReference type="RefSeq" id="WP_259870502.1">
    <property type="nucleotide sequence ID" value="NZ_JAMQJZ010000019.1"/>
</dbReference>
<accession>A0A9X3WRF2</accession>
<keyword evidence="1" id="KW-1133">Transmembrane helix</keyword>
<organism evidence="2 3">
    <name type="scientific">Aquibacillus koreensis</name>
    <dbReference type="NCBI Taxonomy" id="279446"/>
    <lineage>
        <taxon>Bacteria</taxon>
        <taxon>Bacillati</taxon>
        <taxon>Bacillota</taxon>
        <taxon>Bacilli</taxon>
        <taxon>Bacillales</taxon>
        <taxon>Bacillaceae</taxon>
        <taxon>Aquibacillus</taxon>
    </lineage>
</organism>
<feature type="transmembrane region" description="Helical" evidence="1">
    <location>
        <begin position="7"/>
        <end position="26"/>
    </location>
</feature>
<gene>
    <name evidence="2" type="ORF">NC661_18475</name>
</gene>
<evidence type="ECO:0000313" key="3">
    <source>
        <dbReference type="Proteomes" id="UP001145072"/>
    </source>
</evidence>
<evidence type="ECO:0000313" key="2">
    <source>
        <dbReference type="EMBL" id="MDC3422341.1"/>
    </source>
</evidence>
<proteinExistence type="predicted"/>
<dbReference type="InterPro" id="IPR032710">
    <property type="entry name" value="NTF2-like_dom_sf"/>
</dbReference>